<accession>A0ABQ5KI29</accession>
<organism evidence="3 4">
    <name type="scientific">Aduncisulcus paluster</name>
    <dbReference type="NCBI Taxonomy" id="2918883"/>
    <lineage>
        <taxon>Eukaryota</taxon>
        <taxon>Metamonada</taxon>
        <taxon>Carpediemonas-like organisms</taxon>
        <taxon>Aduncisulcus</taxon>
    </lineage>
</organism>
<dbReference type="InterPro" id="IPR036866">
    <property type="entry name" value="RibonucZ/Hydroxyglut_hydro"/>
</dbReference>
<name>A0ABQ5KI29_9EUKA</name>
<gene>
    <name evidence="3" type="ORF">ADUPG1_001769</name>
</gene>
<dbReference type="SUPFAM" id="SSF56281">
    <property type="entry name" value="Metallo-hydrolase/oxidoreductase"/>
    <property type="match status" value="1"/>
</dbReference>
<dbReference type="InterPro" id="IPR001279">
    <property type="entry name" value="Metallo-B-lactamas"/>
</dbReference>
<dbReference type="Proteomes" id="UP001057375">
    <property type="component" value="Unassembled WGS sequence"/>
</dbReference>
<keyword evidence="1" id="KW-0378">Hydrolase</keyword>
<proteinExistence type="predicted"/>
<dbReference type="EMBL" id="BQXS01001703">
    <property type="protein sequence ID" value="GKT30959.1"/>
    <property type="molecule type" value="Genomic_DNA"/>
</dbReference>
<keyword evidence="4" id="KW-1185">Reference proteome</keyword>
<evidence type="ECO:0000259" key="2">
    <source>
        <dbReference type="Pfam" id="PF12706"/>
    </source>
</evidence>
<dbReference type="Gene3D" id="3.60.15.10">
    <property type="entry name" value="Ribonuclease Z/Hydroxyacylglutathione hydrolase-like"/>
    <property type="match status" value="1"/>
</dbReference>
<dbReference type="InterPro" id="IPR050114">
    <property type="entry name" value="UPF0173_UPF0282_UlaG_hydrolase"/>
</dbReference>
<evidence type="ECO:0000313" key="3">
    <source>
        <dbReference type="EMBL" id="GKT30959.1"/>
    </source>
</evidence>
<dbReference type="CDD" id="cd06262">
    <property type="entry name" value="metallo-hydrolase-like_MBL-fold"/>
    <property type="match status" value="1"/>
</dbReference>
<feature type="domain" description="Metallo-beta-lactamase" evidence="2">
    <location>
        <begin position="20"/>
        <end position="218"/>
    </location>
</feature>
<dbReference type="PANTHER" id="PTHR43546:SF9">
    <property type="entry name" value="L-ASCORBATE-6-PHOSPHATE LACTONASE ULAG-RELATED"/>
    <property type="match status" value="1"/>
</dbReference>
<feature type="non-terminal residue" evidence="3">
    <location>
        <position position="234"/>
    </location>
</feature>
<reference evidence="3" key="1">
    <citation type="submission" date="2022-03" db="EMBL/GenBank/DDBJ databases">
        <title>Draft genome sequence of Aduncisulcus paluster, a free-living microaerophilic Fornicata.</title>
        <authorList>
            <person name="Yuyama I."/>
            <person name="Kume K."/>
            <person name="Tamura T."/>
            <person name="Inagaki Y."/>
            <person name="Hashimoto T."/>
        </authorList>
    </citation>
    <scope>NUCLEOTIDE SEQUENCE</scope>
    <source>
        <strain evidence="3">NY0171</strain>
    </source>
</reference>
<evidence type="ECO:0000313" key="4">
    <source>
        <dbReference type="Proteomes" id="UP001057375"/>
    </source>
</evidence>
<dbReference type="PANTHER" id="PTHR43546">
    <property type="entry name" value="UPF0173 METAL-DEPENDENT HYDROLASE MJ1163-RELATED"/>
    <property type="match status" value="1"/>
</dbReference>
<evidence type="ECO:0000256" key="1">
    <source>
        <dbReference type="ARBA" id="ARBA00022801"/>
    </source>
</evidence>
<sequence>MKYTQLRHATGILTYGGLDILIDPMLAPQGANPPVMNSWNDRRNPLIPFPIPLDAFQAPDHCLVTHLHPDHFDTYAADILPKTTALICQSDDAEKFEQMGFLHIYSIESTILLNETIQIQKVEGRHGYGQTAQAMGHSPGYILSADSEPTLYITGDTIFYESVEETLRRHQPDVILAFAGCAQFSDDFLDKGPITLSPEDLESIHRIVPDAKIICTHMDSINHCKVDRNMLSDY</sequence>
<dbReference type="Pfam" id="PF12706">
    <property type="entry name" value="Lactamase_B_2"/>
    <property type="match status" value="1"/>
</dbReference>
<protein>
    <submittedName>
        <fullName evidence="3">MBL fold metallo-hydrolase</fullName>
    </submittedName>
</protein>
<comment type="caution">
    <text evidence="3">The sequence shown here is derived from an EMBL/GenBank/DDBJ whole genome shotgun (WGS) entry which is preliminary data.</text>
</comment>